<dbReference type="GO" id="GO:0005576">
    <property type="term" value="C:extracellular region"/>
    <property type="evidence" value="ECO:0007669"/>
    <property type="project" value="TreeGrafter"/>
</dbReference>
<sequence>MSLKPTTKAQVSGHKFLVRRLEHGLVFGDIRMIHDPLQRRLRAVMFAIAMSVLIAVGAGAMAIFAPAPNPGDAHIIQAQSGQLYVRVDNNFHPVGNLTSARLIVGKASEPAKVGDELLAQLPKAIPVGISDAPALFSTQEPDPMQWLVCHMALKPENRLQPQRNEIIILADQQKKFVPLAKNQMIFAGEEILTSKGRAPITQELLHLIRRDIAITAHTPIWRAPKEVRVVAKEHPAITLPDPVPTIYSFEGRSFALLGDKAEEIGAIQARILSTAGARREIITATELGQKDFLDEQVLAALKFFPPADIQWLDPSAHTICINHEGEVGTIDYDTGAVALSGQAVATHFAGSGTAVAVDTGSGIHIIGETGLRHRLESPEVLDHLGIEYVQPITWAVLRLLPEGTPLGRQAALTPIY</sequence>
<keyword evidence="1" id="KW-0812">Transmembrane</keyword>
<proteinExistence type="predicted"/>
<dbReference type="RefSeq" id="WP_126316339.1">
    <property type="nucleotide sequence ID" value="NZ_LR134377.1"/>
</dbReference>
<dbReference type="InterPro" id="IPR044857">
    <property type="entry name" value="T7SS_EccB_R1"/>
</dbReference>
<organism evidence="2 3">
    <name type="scientific">Corynebacterium kutscheri</name>
    <dbReference type="NCBI Taxonomy" id="35755"/>
    <lineage>
        <taxon>Bacteria</taxon>
        <taxon>Bacillati</taxon>
        <taxon>Actinomycetota</taxon>
        <taxon>Actinomycetes</taxon>
        <taxon>Mycobacteriales</taxon>
        <taxon>Corynebacteriaceae</taxon>
        <taxon>Corynebacterium</taxon>
    </lineage>
</organism>
<accession>A0AB38VPR3</accession>
<gene>
    <name evidence="2" type="primary">eccB1</name>
    <name evidence="2" type="ORF">NCTC949_00310</name>
</gene>
<dbReference type="PANTHER" id="PTHR40765:SF2">
    <property type="entry name" value="ESX-2 SECRETION SYSTEM ATPASE ECCB2"/>
    <property type="match status" value="1"/>
</dbReference>
<evidence type="ECO:0000313" key="3">
    <source>
        <dbReference type="Proteomes" id="UP000271380"/>
    </source>
</evidence>
<feature type="transmembrane region" description="Helical" evidence="1">
    <location>
        <begin position="41"/>
        <end position="65"/>
    </location>
</feature>
<keyword evidence="1" id="KW-1133">Transmembrane helix</keyword>
<protein>
    <submittedName>
        <fullName evidence="2">Type VII secretion system protein eccB1</fullName>
    </submittedName>
</protein>
<keyword evidence="1" id="KW-0472">Membrane</keyword>
<dbReference type="InterPro" id="IPR007795">
    <property type="entry name" value="T7SS_EccB"/>
</dbReference>
<name>A0AB38VPR3_9CORY</name>
<reference evidence="2 3" key="1">
    <citation type="submission" date="2018-12" db="EMBL/GenBank/DDBJ databases">
        <authorList>
            <consortium name="Pathogen Informatics"/>
        </authorList>
    </citation>
    <scope>NUCLEOTIDE SEQUENCE [LARGE SCALE GENOMIC DNA]</scope>
    <source>
        <strain evidence="2 3">NCTC949</strain>
    </source>
</reference>
<evidence type="ECO:0000256" key="1">
    <source>
        <dbReference type="SAM" id="Phobius"/>
    </source>
</evidence>
<dbReference type="PANTHER" id="PTHR40765">
    <property type="entry name" value="ESX-2 SECRETION SYSTEM ATPASE ECCB2"/>
    <property type="match status" value="1"/>
</dbReference>
<dbReference type="AlphaFoldDB" id="A0AB38VPR3"/>
<dbReference type="Gene3D" id="3.30.2390.20">
    <property type="entry name" value="Type VII secretion system EccB, repeat 1 domain"/>
    <property type="match status" value="1"/>
</dbReference>
<dbReference type="Proteomes" id="UP000271380">
    <property type="component" value="Chromosome"/>
</dbReference>
<dbReference type="NCBIfam" id="TIGR03919">
    <property type="entry name" value="T7SS_EccB"/>
    <property type="match status" value="1"/>
</dbReference>
<dbReference type="Pfam" id="PF05108">
    <property type="entry name" value="T7SS_ESX1_EccB"/>
    <property type="match status" value="2"/>
</dbReference>
<dbReference type="EMBL" id="LR134377">
    <property type="protein sequence ID" value="VEH04865.1"/>
    <property type="molecule type" value="Genomic_DNA"/>
</dbReference>
<evidence type="ECO:0000313" key="2">
    <source>
        <dbReference type="EMBL" id="VEH04865.1"/>
    </source>
</evidence>